<dbReference type="Proteomes" id="UP000011715">
    <property type="component" value="Unassembled WGS sequence"/>
</dbReference>
<feature type="region of interest" description="Disordered" evidence="1">
    <location>
        <begin position="252"/>
        <end position="277"/>
    </location>
</feature>
<reference evidence="4" key="2">
    <citation type="submission" date="2010-05" db="EMBL/GenBank/DDBJ databases">
        <title>The genome sequence of Magnaporthe poae strain ATCC 64411.</title>
        <authorList>
            <person name="Ma L.-J."/>
            <person name="Dead R."/>
            <person name="Young S."/>
            <person name="Zeng Q."/>
            <person name="Koehrsen M."/>
            <person name="Alvarado L."/>
            <person name="Berlin A."/>
            <person name="Chapman S.B."/>
            <person name="Chen Z."/>
            <person name="Freedman E."/>
            <person name="Gellesch M."/>
            <person name="Goldberg J."/>
            <person name="Griggs A."/>
            <person name="Gujja S."/>
            <person name="Heilman E.R."/>
            <person name="Heiman D."/>
            <person name="Hepburn T."/>
            <person name="Howarth C."/>
            <person name="Jen D."/>
            <person name="Larson L."/>
            <person name="Mehta T."/>
            <person name="Neiman D."/>
            <person name="Pearson M."/>
            <person name="Roberts A."/>
            <person name="Saif S."/>
            <person name="Shea T."/>
            <person name="Shenoy N."/>
            <person name="Sisk P."/>
            <person name="Stolte C."/>
            <person name="Sykes S."/>
            <person name="Walk T."/>
            <person name="White J."/>
            <person name="Yandava C."/>
            <person name="Haas B."/>
            <person name="Nusbaum C."/>
            <person name="Birren B."/>
        </authorList>
    </citation>
    <scope>NUCLEOTIDE SEQUENCE [LARGE SCALE GENOMIC DNA]</scope>
    <source>
        <strain evidence="4">ATCC 64411 / 73-15</strain>
    </source>
</reference>
<accession>A0A0C4DZB4</accession>
<sequence length="277" mass="29907">MPRLELEYPKEALNSVKRLGDRGVYALRTIHQIINSSRLVHVSFNVPDSPFPATLPMIGQMGSFARPSADEGEVLDLYLHGYVSARMANLSRKSTAGGQEQGVGGGLPVCISASHVDGLVLALSPFSSSYNYRSAVLFGYAELVSDEEERLYAMELITDSVVPGRWRDARGPPTPAELQSTSILRVKVKSGSAKVRAGEPHDDSRDMADTELCARVWSGVVPVHETIGEPIPGPSNSRAVPAYIKDYVKDSNEVSAETAKQAAVEPPKKKKAEGSDD</sequence>
<dbReference type="InterPro" id="IPR024747">
    <property type="entry name" value="Pyridox_Oxase-rel"/>
</dbReference>
<dbReference type="Gene3D" id="2.30.110.10">
    <property type="entry name" value="Electron Transport, Fmn-binding Protein, Chain A"/>
    <property type="match status" value="1"/>
</dbReference>
<dbReference type="AlphaFoldDB" id="A0A0C4DZB4"/>
<evidence type="ECO:0000313" key="4">
    <source>
        <dbReference type="Proteomes" id="UP000011715"/>
    </source>
</evidence>
<evidence type="ECO:0008006" key="5">
    <source>
        <dbReference type="Google" id="ProtNLM"/>
    </source>
</evidence>
<gene>
    <name evidence="2" type="ORF">MAPG_05409</name>
</gene>
<reference evidence="3" key="4">
    <citation type="journal article" date="2015" name="G3 (Bethesda)">
        <title>Genome sequences of three phytopathogenic species of the Magnaporthaceae family of fungi.</title>
        <authorList>
            <person name="Okagaki L.H."/>
            <person name="Nunes C.C."/>
            <person name="Sailsbery J."/>
            <person name="Clay B."/>
            <person name="Brown D."/>
            <person name="John T."/>
            <person name="Oh Y."/>
            <person name="Young N."/>
            <person name="Fitzgerald M."/>
            <person name="Haas B.J."/>
            <person name="Zeng Q."/>
            <person name="Young S."/>
            <person name="Adiconis X."/>
            <person name="Fan L."/>
            <person name="Levin J.Z."/>
            <person name="Mitchell T.K."/>
            <person name="Okubara P.A."/>
            <person name="Farman M.L."/>
            <person name="Kohn L.M."/>
            <person name="Birren B."/>
            <person name="Ma L.-J."/>
            <person name="Dean R.A."/>
        </authorList>
    </citation>
    <scope>NUCLEOTIDE SEQUENCE</scope>
    <source>
        <strain evidence="3">ATCC 64411 / 73-15</strain>
    </source>
</reference>
<reference evidence="2" key="3">
    <citation type="submission" date="2011-03" db="EMBL/GenBank/DDBJ databases">
        <title>Annotation of Magnaporthe poae ATCC 64411.</title>
        <authorList>
            <person name="Ma L.-J."/>
            <person name="Dead R."/>
            <person name="Young S.K."/>
            <person name="Zeng Q."/>
            <person name="Gargeya S."/>
            <person name="Fitzgerald M."/>
            <person name="Haas B."/>
            <person name="Abouelleil A."/>
            <person name="Alvarado L."/>
            <person name="Arachchi H.M."/>
            <person name="Berlin A."/>
            <person name="Brown A."/>
            <person name="Chapman S.B."/>
            <person name="Chen Z."/>
            <person name="Dunbar C."/>
            <person name="Freedman E."/>
            <person name="Gearin G."/>
            <person name="Gellesch M."/>
            <person name="Goldberg J."/>
            <person name="Griggs A."/>
            <person name="Gujja S."/>
            <person name="Heiman D."/>
            <person name="Howarth C."/>
            <person name="Larson L."/>
            <person name="Lui A."/>
            <person name="MacDonald P.J.P."/>
            <person name="Mehta T."/>
            <person name="Montmayeur A."/>
            <person name="Murphy C."/>
            <person name="Neiman D."/>
            <person name="Pearson M."/>
            <person name="Priest M."/>
            <person name="Roberts A."/>
            <person name="Saif S."/>
            <person name="Shea T."/>
            <person name="Shenoy N."/>
            <person name="Sisk P."/>
            <person name="Stolte C."/>
            <person name="Sykes S."/>
            <person name="Yandava C."/>
            <person name="Wortman J."/>
            <person name="Nusbaum C."/>
            <person name="Birren B."/>
        </authorList>
    </citation>
    <scope>NUCLEOTIDE SEQUENCE</scope>
    <source>
        <strain evidence="2">ATCC 64411</strain>
    </source>
</reference>
<reference evidence="2" key="1">
    <citation type="submission" date="2010-05" db="EMBL/GenBank/DDBJ databases">
        <title>The Genome Sequence of Magnaporthe poae strain ATCC 64411.</title>
        <authorList>
            <consortium name="The Broad Institute Genome Sequencing Platform"/>
            <consortium name="Broad Institute Genome Sequencing Center for Infectious Disease"/>
            <person name="Ma L.-J."/>
            <person name="Dead R."/>
            <person name="Young S."/>
            <person name="Zeng Q."/>
            <person name="Koehrsen M."/>
            <person name="Alvarado L."/>
            <person name="Berlin A."/>
            <person name="Chapman S.B."/>
            <person name="Chen Z."/>
            <person name="Freedman E."/>
            <person name="Gellesch M."/>
            <person name="Goldberg J."/>
            <person name="Griggs A."/>
            <person name="Gujja S."/>
            <person name="Heilman E.R."/>
            <person name="Heiman D."/>
            <person name="Hepburn T."/>
            <person name="Howarth C."/>
            <person name="Jen D."/>
            <person name="Larson L."/>
            <person name="Mehta T."/>
            <person name="Neiman D."/>
            <person name="Pearson M."/>
            <person name="Roberts A."/>
            <person name="Saif S."/>
            <person name="Shea T."/>
            <person name="Shenoy N."/>
            <person name="Sisk P."/>
            <person name="Stolte C."/>
            <person name="Sykes S."/>
            <person name="Walk T."/>
            <person name="White J."/>
            <person name="Yandava C."/>
            <person name="Haas B."/>
            <person name="Nusbaum C."/>
            <person name="Birren B."/>
        </authorList>
    </citation>
    <scope>NUCLEOTIDE SEQUENCE</scope>
    <source>
        <strain evidence="2">ATCC 64411</strain>
    </source>
</reference>
<dbReference type="PANTHER" id="PTHR34071">
    <property type="entry name" value="5-NITROIMIDAZOLE ANTIBIOTICS RESISTANCE PROTEIN, NIMA-FAMILY-RELATED PROTEIN-RELATED"/>
    <property type="match status" value="1"/>
</dbReference>
<dbReference type="OrthoDB" id="444432at2759"/>
<reference evidence="3" key="5">
    <citation type="submission" date="2015-06" db="UniProtKB">
        <authorList>
            <consortium name="EnsemblFungi"/>
        </authorList>
    </citation>
    <scope>IDENTIFICATION</scope>
    <source>
        <strain evidence="3">ATCC 64411</strain>
    </source>
</reference>
<dbReference type="STRING" id="644358.A0A0C4DZB4"/>
<dbReference type="OMA" id="CHLGFVR"/>
<name>A0A0C4DZB4_MAGP6</name>
<keyword evidence="4" id="KW-1185">Reference proteome</keyword>
<proteinExistence type="predicted"/>
<evidence type="ECO:0000313" key="2">
    <source>
        <dbReference type="EMBL" id="KLU86395.1"/>
    </source>
</evidence>
<evidence type="ECO:0000256" key="1">
    <source>
        <dbReference type="SAM" id="MobiDB-lite"/>
    </source>
</evidence>
<dbReference type="VEuPathDB" id="FungiDB:MAPG_05409"/>
<dbReference type="EnsemblFungi" id="MAPG_05409T0">
    <property type="protein sequence ID" value="MAPG_05409T0"/>
    <property type="gene ID" value="MAPG_05409"/>
</dbReference>
<dbReference type="Pfam" id="PF12900">
    <property type="entry name" value="Pyridox_ox_2"/>
    <property type="match status" value="1"/>
</dbReference>
<dbReference type="InterPro" id="IPR012349">
    <property type="entry name" value="Split_barrel_FMN-bd"/>
</dbReference>
<protein>
    <recommendedName>
        <fullName evidence="5">Flavin-nucleotide-binding protein</fullName>
    </recommendedName>
</protein>
<dbReference type="eggNOG" id="ENOG502S42E">
    <property type="taxonomic scope" value="Eukaryota"/>
</dbReference>
<dbReference type="PANTHER" id="PTHR34071:SF2">
    <property type="entry name" value="FLAVIN-NUCLEOTIDE-BINDING PROTEIN"/>
    <property type="match status" value="1"/>
</dbReference>
<organism evidence="3 4">
    <name type="scientific">Magnaporthiopsis poae (strain ATCC 64411 / 73-15)</name>
    <name type="common">Kentucky bluegrass fungus</name>
    <name type="synonym">Magnaporthe poae</name>
    <dbReference type="NCBI Taxonomy" id="644358"/>
    <lineage>
        <taxon>Eukaryota</taxon>
        <taxon>Fungi</taxon>
        <taxon>Dikarya</taxon>
        <taxon>Ascomycota</taxon>
        <taxon>Pezizomycotina</taxon>
        <taxon>Sordariomycetes</taxon>
        <taxon>Sordariomycetidae</taxon>
        <taxon>Magnaporthales</taxon>
        <taxon>Magnaporthaceae</taxon>
        <taxon>Magnaporthiopsis</taxon>
    </lineage>
</organism>
<dbReference type="SUPFAM" id="SSF50475">
    <property type="entry name" value="FMN-binding split barrel"/>
    <property type="match status" value="1"/>
</dbReference>
<dbReference type="EMBL" id="GL876969">
    <property type="protein sequence ID" value="KLU86395.1"/>
    <property type="molecule type" value="Genomic_DNA"/>
</dbReference>
<evidence type="ECO:0000313" key="3">
    <source>
        <dbReference type="EnsemblFungi" id="MAPG_05409T0"/>
    </source>
</evidence>
<dbReference type="EMBL" id="ADBL01001285">
    <property type="status" value="NOT_ANNOTATED_CDS"/>
    <property type="molecule type" value="Genomic_DNA"/>
</dbReference>